<protein>
    <submittedName>
        <fullName evidence="3">Uncharacterized protein</fullName>
    </submittedName>
</protein>
<dbReference type="RefSeq" id="WP_270037684.1">
    <property type="nucleotide sequence ID" value="NZ_JAPDOD010000001.1"/>
</dbReference>
<comment type="caution">
    <text evidence="3">The sequence shown here is derived from an EMBL/GenBank/DDBJ whole genome shotgun (WGS) entry which is preliminary data.</text>
</comment>
<gene>
    <name evidence="3" type="ORF">OM076_02040</name>
</gene>
<keyword evidence="2" id="KW-1133">Transmembrane helix</keyword>
<evidence type="ECO:0000313" key="4">
    <source>
        <dbReference type="Proteomes" id="UP001149140"/>
    </source>
</evidence>
<evidence type="ECO:0000256" key="2">
    <source>
        <dbReference type="SAM" id="Phobius"/>
    </source>
</evidence>
<organism evidence="3 4">
    <name type="scientific">Solirubrobacter ginsenosidimutans</name>
    <dbReference type="NCBI Taxonomy" id="490573"/>
    <lineage>
        <taxon>Bacteria</taxon>
        <taxon>Bacillati</taxon>
        <taxon>Actinomycetota</taxon>
        <taxon>Thermoleophilia</taxon>
        <taxon>Solirubrobacterales</taxon>
        <taxon>Solirubrobacteraceae</taxon>
        <taxon>Solirubrobacter</taxon>
    </lineage>
</organism>
<name>A0A9X3S0A4_9ACTN</name>
<dbReference type="AlphaFoldDB" id="A0A9X3S0A4"/>
<evidence type="ECO:0000256" key="1">
    <source>
        <dbReference type="SAM" id="Coils"/>
    </source>
</evidence>
<keyword evidence="2" id="KW-0472">Membrane</keyword>
<accession>A0A9X3S0A4</accession>
<feature type="transmembrane region" description="Helical" evidence="2">
    <location>
        <begin position="6"/>
        <end position="26"/>
    </location>
</feature>
<keyword evidence="1" id="KW-0175">Coiled coil</keyword>
<dbReference type="EMBL" id="JAPDOD010000001">
    <property type="protein sequence ID" value="MDA0159031.1"/>
    <property type="molecule type" value="Genomic_DNA"/>
</dbReference>
<proteinExistence type="predicted"/>
<dbReference type="Proteomes" id="UP001149140">
    <property type="component" value="Unassembled WGS sequence"/>
</dbReference>
<feature type="coiled-coil region" evidence="1">
    <location>
        <begin position="63"/>
        <end position="90"/>
    </location>
</feature>
<keyword evidence="4" id="KW-1185">Reference proteome</keyword>
<evidence type="ECO:0000313" key="3">
    <source>
        <dbReference type="EMBL" id="MDA0159031.1"/>
    </source>
</evidence>
<sequence length="164" mass="17725">MESSRWAWIVGAVVVVLTGAGLYFAYSAHRNRESAEAWQRRAGTLERTLTGRTRQLNTRTAALNKTAASLKRSEADVRTLESRQRALADEKAQVEDVRGALEIQATSLARLAGEQRGCTSGLSELLNRYAAEDFDWVDANADSVNETCSQASADFAALESAGGG</sequence>
<keyword evidence="2" id="KW-0812">Transmembrane</keyword>
<reference evidence="3" key="1">
    <citation type="submission" date="2022-10" db="EMBL/GenBank/DDBJ databases">
        <title>The WGS of Solirubrobacter ginsenosidimutans DSM 21036.</title>
        <authorList>
            <person name="Jiang Z."/>
        </authorList>
    </citation>
    <scope>NUCLEOTIDE SEQUENCE</scope>
    <source>
        <strain evidence="3">DSM 21036</strain>
    </source>
</reference>